<evidence type="ECO:0000259" key="2">
    <source>
        <dbReference type="Pfam" id="PF24883"/>
    </source>
</evidence>
<name>A0A4U0X8T7_9PEZI</name>
<dbReference type="Pfam" id="PF24883">
    <property type="entry name" value="NPHP3_N"/>
    <property type="match status" value="1"/>
</dbReference>
<evidence type="ECO:0000256" key="1">
    <source>
        <dbReference type="ARBA" id="ARBA00022737"/>
    </source>
</evidence>
<evidence type="ECO:0000313" key="3">
    <source>
        <dbReference type="EMBL" id="TKA70935.1"/>
    </source>
</evidence>
<keyword evidence="4" id="KW-1185">Reference proteome</keyword>
<gene>
    <name evidence="3" type="ORF">B0A55_06121</name>
</gene>
<dbReference type="InterPro" id="IPR056884">
    <property type="entry name" value="NPHP3-like_N"/>
</dbReference>
<organism evidence="3 4">
    <name type="scientific">Friedmanniomyces simplex</name>
    <dbReference type="NCBI Taxonomy" id="329884"/>
    <lineage>
        <taxon>Eukaryota</taxon>
        <taxon>Fungi</taxon>
        <taxon>Dikarya</taxon>
        <taxon>Ascomycota</taxon>
        <taxon>Pezizomycotina</taxon>
        <taxon>Dothideomycetes</taxon>
        <taxon>Dothideomycetidae</taxon>
        <taxon>Mycosphaerellales</taxon>
        <taxon>Teratosphaeriaceae</taxon>
        <taxon>Friedmanniomyces</taxon>
    </lineage>
</organism>
<dbReference type="AlphaFoldDB" id="A0A4U0X8T7"/>
<keyword evidence="1" id="KW-0677">Repeat</keyword>
<feature type="non-terminal residue" evidence="3">
    <location>
        <position position="1"/>
    </location>
</feature>
<dbReference type="PANTHER" id="PTHR10039:SF5">
    <property type="entry name" value="NACHT DOMAIN-CONTAINING PROTEIN"/>
    <property type="match status" value="1"/>
</dbReference>
<evidence type="ECO:0000313" key="4">
    <source>
        <dbReference type="Proteomes" id="UP000309340"/>
    </source>
</evidence>
<protein>
    <recommendedName>
        <fullName evidence="2">Nephrocystin 3-like N-terminal domain-containing protein</fullName>
    </recommendedName>
</protein>
<accession>A0A4U0X8T7</accession>
<dbReference type="EMBL" id="NAJQ01000376">
    <property type="protein sequence ID" value="TKA70935.1"/>
    <property type="molecule type" value="Genomic_DNA"/>
</dbReference>
<dbReference type="STRING" id="329884.A0A4U0X8T7"/>
<dbReference type="Proteomes" id="UP000309340">
    <property type="component" value="Unassembled WGS sequence"/>
</dbReference>
<reference evidence="3 4" key="1">
    <citation type="submission" date="2017-03" db="EMBL/GenBank/DDBJ databases">
        <title>Genomes of endolithic fungi from Antarctica.</title>
        <authorList>
            <person name="Coleine C."/>
            <person name="Masonjones S."/>
            <person name="Stajich J.E."/>
        </authorList>
    </citation>
    <scope>NUCLEOTIDE SEQUENCE [LARGE SCALE GENOMIC DNA]</scope>
    <source>
        <strain evidence="3 4">CCFEE 5184</strain>
    </source>
</reference>
<proteinExistence type="predicted"/>
<comment type="caution">
    <text evidence="3">The sequence shown here is derived from an EMBL/GenBank/DDBJ whole genome shotgun (WGS) entry which is preliminary data.</text>
</comment>
<feature type="domain" description="Nephrocystin 3-like N-terminal" evidence="2">
    <location>
        <begin position="245"/>
        <end position="340"/>
    </location>
</feature>
<dbReference type="PANTHER" id="PTHR10039">
    <property type="entry name" value="AMELOGENIN"/>
    <property type="match status" value="1"/>
</dbReference>
<sequence>LTKLDPITAIRLASSIVQFVDFGSKVLVEGYGTFKSSTGTTEEAFNLEQTTTCLRDIAQRLAASNTGLAAPPSQDGVALQRLAAQCQSLAQELLSLLDELKVTGAGALRTWHAVRKSFKRLRSSEKPRKMQRQLDQMQASINTLLLSMIRNVQSTVTATLAELRKGGEDMHNAQTKTLNQLLDDVRLAADRTGHERTAMRSEIETSRQEGVAAAELNLRSVNAVLARLEDVLKERAAVNTAARLLLRVTPFKVWLESGLGIFWINGKAGSGNSTLMKFLADHEQTMDMLRGWASPKALVMASFYFSNSGTMMQKSQEGLLQSLLLQEKDDLEILQERLRALPSDLHKFFQHMLDNIKDLHRHRAAATFQLAIHGAPLPLLAFWHLPRLLRNPDEVLTMPIYYDNHMTVARVTTRLTSCIGPFGFLSEDEGVQAVFMKRSPPDSNH</sequence>
<dbReference type="OrthoDB" id="3558752at2759"/>